<evidence type="ECO:0008006" key="3">
    <source>
        <dbReference type="Google" id="ProtNLM"/>
    </source>
</evidence>
<dbReference type="EMBL" id="VUOC01000003">
    <property type="protein sequence ID" value="KAA2241715.1"/>
    <property type="molecule type" value="Genomic_DNA"/>
</dbReference>
<sequence>MTRYIPILYLCLFAFTARGQQKKTIYRDSRDSTHNFYVIRPPREAITGLLVLNDRGLSDSAKMDAWQQGIMILTVVPAVNSLDNLTSNAVLDTIDDMIAEVLTAYKISTGKVVIGGMSAAGTGAVRYAEYCYAGRSKAGIKPVGVFAVDPPLDYERLWNESNKAVERNFSKDAAEEGKTLLRLLNEQMKGTPRTRLTAYQQAGPFSYSAKQGGNAYLLNRLAVRLYTEPDINWWITNRHKDFYDLNAIDNAALINQLQLNGNTKAELIITSNKGIQAEGHPHSWSILDQKELLIWCNKLFTAP</sequence>
<evidence type="ECO:0000313" key="1">
    <source>
        <dbReference type="EMBL" id="KAA2241715.1"/>
    </source>
</evidence>
<dbReference type="AlphaFoldDB" id="A0A5B2VRS3"/>
<name>A0A5B2VRS3_9BACT</name>
<dbReference type="SUPFAM" id="SSF53474">
    <property type="entry name" value="alpha/beta-Hydrolases"/>
    <property type="match status" value="1"/>
</dbReference>
<proteinExistence type="predicted"/>
<keyword evidence="2" id="KW-1185">Reference proteome</keyword>
<protein>
    <recommendedName>
        <fullName evidence="3">Esterase</fullName>
    </recommendedName>
</protein>
<reference evidence="1 2" key="2">
    <citation type="submission" date="2019-09" db="EMBL/GenBank/DDBJ databases">
        <authorList>
            <person name="Jin C."/>
        </authorList>
    </citation>
    <scope>NUCLEOTIDE SEQUENCE [LARGE SCALE GENOMIC DNA]</scope>
    <source>
        <strain evidence="1 2">BN140078</strain>
    </source>
</reference>
<dbReference type="Proteomes" id="UP000324611">
    <property type="component" value="Unassembled WGS sequence"/>
</dbReference>
<organism evidence="1 2">
    <name type="scientific">Chitinophaga agrisoli</name>
    <dbReference type="NCBI Taxonomy" id="2607653"/>
    <lineage>
        <taxon>Bacteria</taxon>
        <taxon>Pseudomonadati</taxon>
        <taxon>Bacteroidota</taxon>
        <taxon>Chitinophagia</taxon>
        <taxon>Chitinophagales</taxon>
        <taxon>Chitinophagaceae</taxon>
        <taxon>Chitinophaga</taxon>
    </lineage>
</organism>
<evidence type="ECO:0000313" key="2">
    <source>
        <dbReference type="Proteomes" id="UP000324611"/>
    </source>
</evidence>
<dbReference type="InterPro" id="IPR029058">
    <property type="entry name" value="AB_hydrolase_fold"/>
</dbReference>
<accession>A0A5B2VRS3</accession>
<reference evidence="1 2" key="1">
    <citation type="submission" date="2019-09" db="EMBL/GenBank/DDBJ databases">
        <title>Chitinophaga ginsengihumi sp. nov., isolated from soil of ginseng rhizosphere.</title>
        <authorList>
            <person name="Lee J."/>
        </authorList>
    </citation>
    <scope>NUCLEOTIDE SEQUENCE [LARGE SCALE GENOMIC DNA]</scope>
    <source>
        <strain evidence="1 2">BN140078</strain>
    </source>
</reference>
<dbReference type="RefSeq" id="WP_149839222.1">
    <property type="nucleotide sequence ID" value="NZ_VUOC01000003.1"/>
</dbReference>
<gene>
    <name evidence="1" type="ORF">F0L74_17730</name>
</gene>
<comment type="caution">
    <text evidence="1">The sequence shown here is derived from an EMBL/GenBank/DDBJ whole genome shotgun (WGS) entry which is preliminary data.</text>
</comment>